<evidence type="ECO:0000313" key="1">
    <source>
        <dbReference type="EMBL" id="SVD76163.1"/>
    </source>
</evidence>
<proteinExistence type="predicted"/>
<organism evidence="1">
    <name type="scientific">marine metagenome</name>
    <dbReference type="NCBI Taxonomy" id="408172"/>
    <lineage>
        <taxon>unclassified sequences</taxon>
        <taxon>metagenomes</taxon>
        <taxon>ecological metagenomes</taxon>
    </lineage>
</organism>
<gene>
    <name evidence="1" type="ORF">METZ01_LOCUS429017</name>
</gene>
<accession>A0A382XYW1</accession>
<name>A0A382XYW1_9ZZZZ</name>
<reference evidence="1" key="1">
    <citation type="submission" date="2018-05" db="EMBL/GenBank/DDBJ databases">
        <authorList>
            <person name="Lanie J.A."/>
            <person name="Ng W.-L."/>
            <person name="Kazmierczak K.M."/>
            <person name="Andrzejewski T.M."/>
            <person name="Davidsen T.M."/>
            <person name="Wayne K.J."/>
            <person name="Tettelin H."/>
            <person name="Glass J.I."/>
            <person name="Rusch D."/>
            <person name="Podicherti R."/>
            <person name="Tsui H.-C.T."/>
            <person name="Winkler M.E."/>
        </authorList>
    </citation>
    <scope>NUCLEOTIDE SEQUENCE</scope>
</reference>
<dbReference type="EMBL" id="UINC01171544">
    <property type="protein sequence ID" value="SVD76163.1"/>
    <property type="molecule type" value="Genomic_DNA"/>
</dbReference>
<sequence>MKLLLFILICIIGITIGTAPDASAQEAASGGTTPEIIDLAKDYLSGNTDLSKHFGTINFGSIGATDIHGNCLCWKYDNITALQVATIMGIPLHTDGHKESLAANILDEMIGHDPSTMEGQARNQQAVYKVVNVIHSIARDVPHSEIFVNIIYSTQHGHWH</sequence>
<dbReference type="AlphaFoldDB" id="A0A382XYW1"/>
<protein>
    <submittedName>
        <fullName evidence="1">Uncharacterized protein</fullName>
    </submittedName>
</protein>